<dbReference type="OrthoDB" id="2972954at2"/>
<keyword evidence="2" id="KW-1185">Reference proteome</keyword>
<proteinExistence type="predicted"/>
<protein>
    <submittedName>
        <fullName evidence="1">Uncharacterized protein DUF3221</fullName>
    </submittedName>
</protein>
<gene>
    <name evidence="1" type="ORF">DFP97_1653</name>
</gene>
<accession>A0A368VDU8</accession>
<dbReference type="Gene3D" id="2.40.50.140">
    <property type="entry name" value="Nucleic acid-binding proteins"/>
    <property type="match status" value="1"/>
</dbReference>
<dbReference type="Pfam" id="PF11518">
    <property type="entry name" value="DUF3221"/>
    <property type="match status" value="1"/>
</dbReference>
<name>A0A368VDU8_9BACL</name>
<reference evidence="1 2" key="1">
    <citation type="submission" date="2018-07" db="EMBL/GenBank/DDBJ databases">
        <title>Genomic Encyclopedia of Type Strains, Phase III (KMG-III): the genomes of soil and plant-associated and newly described type strains.</title>
        <authorList>
            <person name="Whitman W."/>
        </authorList>
    </citation>
    <scope>NUCLEOTIDE SEQUENCE [LARGE SCALE GENOMIC DNA]</scope>
    <source>
        <strain evidence="1 2">CECT 7506</strain>
    </source>
</reference>
<comment type="caution">
    <text evidence="1">The sequence shown here is derived from an EMBL/GenBank/DDBJ whole genome shotgun (WGS) entry which is preliminary data.</text>
</comment>
<dbReference type="InterPro" id="IPR021598">
    <property type="entry name" value="DUF3221"/>
</dbReference>
<evidence type="ECO:0000313" key="2">
    <source>
        <dbReference type="Proteomes" id="UP000252415"/>
    </source>
</evidence>
<dbReference type="Proteomes" id="UP000252415">
    <property type="component" value="Unassembled WGS sequence"/>
</dbReference>
<dbReference type="EMBL" id="QPJD01000065">
    <property type="protein sequence ID" value="RCW39232.1"/>
    <property type="molecule type" value="Genomic_DNA"/>
</dbReference>
<dbReference type="AlphaFoldDB" id="A0A368VDU8"/>
<evidence type="ECO:0000313" key="1">
    <source>
        <dbReference type="EMBL" id="RCW39232.1"/>
    </source>
</evidence>
<dbReference type="InterPro" id="IPR012340">
    <property type="entry name" value="NA-bd_OB-fold"/>
</dbReference>
<organism evidence="1 2">
    <name type="scientific">Paenibacillus prosopidis</name>
    <dbReference type="NCBI Taxonomy" id="630520"/>
    <lineage>
        <taxon>Bacteria</taxon>
        <taxon>Bacillati</taxon>
        <taxon>Bacillota</taxon>
        <taxon>Bacilli</taxon>
        <taxon>Bacillales</taxon>
        <taxon>Paenibacillaceae</taxon>
        <taxon>Paenibacillus</taxon>
    </lineage>
</organism>
<dbReference type="RefSeq" id="WP_114384359.1">
    <property type="nucleotide sequence ID" value="NZ_QPJD01000065.1"/>
</dbReference>
<sequence>MQRKKDFARSLFIKQYINNMEVQQEKKVVLFLLITILSITFLGCTQESSYLEGTIEKVDKDSIIMLVTRSKSKIGEPDKVILRSEEMDFTTLEKGQKVKVWVNDEGVRLSNPPQVWARKIEVIE</sequence>